<organism evidence="4 5">
    <name type="scientific">Thermasporomyces composti</name>
    <dbReference type="NCBI Taxonomy" id="696763"/>
    <lineage>
        <taxon>Bacteria</taxon>
        <taxon>Bacillati</taxon>
        <taxon>Actinomycetota</taxon>
        <taxon>Actinomycetes</taxon>
        <taxon>Propionibacteriales</taxon>
        <taxon>Nocardioidaceae</taxon>
        <taxon>Thermasporomyces</taxon>
    </lineage>
</organism>
<dbReference type="SUPFAM" id="SSF51261">
    <property type="entry name" value="Duplicated hybrid motif"/>
    <property type="match status" value="1"/>
</dbReference>
<keyword evidence="5" id="KW-1185">Reference proteome</keyword>
<keyword evidence="1" id="KW-1133">Transmembrane helix</keyword>
<dbReference type="PANTHER" id="PTHR21666">
    <property type="entry name" value="PEPTIDASE-RELATED"/>
    <property type="match status" value="1"/>
</dbReference>
<dbReference type="CDD" id="cd12797">
    <property type="entry name" value="M23_peptidase"/>
    <property type="match status" value="1"/>
</dbReference>
<evidence type="ECO:0000313" key="5">
    <source>
        <dbReference type="Proteomes" id="UP000256485"/>
    </source>
</evidence>
<dbReference type="InterPro" id="IPR058593">
    <property type="entry name" value="ARB_07466-like_C"/>
</dbReference>
<evidence type="ECO:0000259" key="2">
    <source>
        <dbReference type="Pfam" id="PF01551"/>
    </source>
</evidence>
<accession>A0A3D9VGV7</accession>
<dbReference type="GO" id="GO:0004222">
    <property type="term" value="F:metalloendopeptidase activity"/>
    <property type="evidence" value="ECO:0007669"/>
    <property type="project" value="TreeGrafter"/>
</dbReference>
<dbReference type="OrthoDB" id="5171895at2"/>
<feature type="domain" description="M23ase beta-sheet core" evidence="2">
    <location>
        <begin position="411"/>
        <end position="505"/>
    </location>
</feature>
<reference evidence="4 5" key="1">
    <citation type="submission" date="2018-08" db="EMBL/GenBank/DDBJ databases">
        <title>Sequencing the genomes of 1000 actinobacteria strains.</title>
        <authorList>
            <person name="Klenk H.-P."/>
        </authorList>
    </citation>
    <scope>NUCLEOTIDE SEQUENCE [LARGE SCALE GENOMIC DNA]</scope>
    <source>
        <strain evidence="4 5">DSM 22891</strain>
    </source>
</reference>
<dbReference type="InterPro" id="IPR050570">
    <property type="entry name" value="Cell_wall_metabolism_enzyme"/>
</dbReference>
<gene>
    <name evidence="4" type="ORF">DFJ64_1964</name>
</gene>
<dbReference type="EMBL" id="QTUC01000001">
    <property type="protein sequence ID" value="REF36551.1"/>
    <property type="molecule type" value="Genomic_DNA"/>
</dbReference>
<dbReference type="InterPro" id="IPR011055">
    <property type="entry name" value="Dup_hybrid_motif"/>
</dbReference>
<evidence type="ECO:0000256" key="1">
    <source>
        <dbReference type="SAM" id="Phobius"/>
    </source>
</evidence>
<sequence length="516" mass="54900">MAPFLTAAKATSRRLARAAARRAGRRVVRTTVVTGRASSGRTVVIGLAVAILLFPLAVLGGIGSAMLAVLAPLGSEDSTTSTQQCGPTTVRVSITDTAELDAEQLDNARTIIAVGQRLGVPVYGWVVALATALQESSLRNLHYGDRDSLGLFQQRAAWGSVAERTNPEIATTMFFTGGRGGQPGLLDIPGWEQMSVTDAAQAVQRSAYPNAYADDEPLARALVAQYGGTDPGDCGFPPGLVCPPTPWPGVEDGLTNDAVLVLRCTHQRFPQFETFYGVGQRPAGGDGDHANGRAVDAMLPFPDYKSQPAKAFGWTVANWLRQHHSELGVKYIIFDAKIWSVARQDEGWRPYTHYSGCETDTCLHYDHIHVSVYGNAARLPDTGDWVLPVAPGSYQLTARFGECGARWEHCHTGLDFAASEGTPVRAAAAGTVVFAGRLGPYGNLVRIDHGNGVVTSYAHLRGFAPQVEGATVIAGQMIGEVGTTGNSTGPHLHFEVRVAGQLEDPEVWLGAHGVPP</sequence>
<dbReference type="AlphaFoldDB" id="A0A3D9VGV7"/>
<dbReference type="Gene3D" id="2.70.70.10">
    <property type="entry name" value="Glucose Permease (Domain IIA)"/>
    <property type="match status" value="1"/>
</dbReference>
<protein>
    <submittedName>
        <fullName evidence="4">Peptidase M23-like protein</fullName>
    </submittedName>
</protein>
<feature type="transmembrane region" description="Helical" evidence="1">
    <location>
        <begin position="43"/>
        <end position="71"/>
    </location>
</feature>
<proteinExistence type="predicted"/>
<dbReference type="Pfam" id="PF26571">
    <property type="entry name" value="VldE"/>
    <property type="match status" value="1"/>
</dbReference>
<comment type="caution">
    <text evidence="4">The sequence shown here is derived from an EMBL/GenBank/DDBJ whole genome shotgun (WGS) entry which is preliminary data.</text>
</comment>
<dbReference type="InterPro" id="IPR016047">
    <property type="entry name" value="M23ase_b-sheet_dom"/>
</dbReference>
<keyword evidence="1" id="KW-0472">Membrane</keyword>
<evidence type="ECO:0000259" key="3">
    <source>
        <dbReference type="Pfam" id="PF26571"/>
    </source>
</evidence>
<dbReference type="PANTHER" id="PTHR21666:SF270">
    <property type="entry name" value="MUREIN HYDROLASE ACTIVATOR ENVC"/>
    <property type="match status" value="1"/>
</dbReference>
<dbReference type="Proteomes" id="UP000256485">
    <property type="component" value="Unassembled WGS sequence"/>
</dbReference>
<evidence type="ECO:0000313" key="4">
    <source>
        <dbReference type="EMBL" id="REF36551.1"/>
    </source>
</evidence>
<keyword evidence="1" id="KW-0812">Transmembrane</keyword>
<feature type="domain" description="ARB-07466-like C-terminal" evidence="3">
    <location>
        <begin position="251"/>
        <end position="355"/>
    </location>
</feature>
<dbReference type="Pfam" id="PF01551">
    <property type="entry name" value="Peptidase_M23"/>
    <property type="match status" value="1"/>
</dbReference>
<name>A0A3D9VGV7_THECX</name>
<dbReference type="RefSeq" id="WP_115850172.1">
    <property type="nucleotide sequence ID" value="NZ_QTUC01000001.1"/>
</dbReference>